<dbReference type="InterPro" id="IPR007053">
    <property type="entry name" value="LRAT_dom"/>
</dbReference>
<dbReference type="Gene3D" id="3.90.1720.10">
    <property type="entry name" value="endopeptidase domain like (from Nostoc punctiforme)"/>
    <property type="match status" value="1"/>
</dbReference>
<keyword evidence="3" id="KW-1185">Reference proteome</keyword>
<organism evidence="2 3">
    <name type="scientific">Mytilus galloprovincialis</name>
    <name type="common">Mediterranean mussel</name>
    <dbReference type="NCBI Taxonomy" id="29158"/>
    <lineage>
        <taxon>Eukaryota</taxon>
        <taxon>Metazoa</taxon>
        <taxon>Spiralia</taxon>
        <taxon>Lophotrochozoa</taxon>
        <taxon>Mollusca</taxon>
        <taxon>Bivalvia</taxon>
        <taxon>Autobranchia</taxon>
        <taxon>Pteriomorphia</taxon>
        <taxon>Mytilida</taxon>
        <taxon>Mytiloidea</taxon>
        <taxon>Mytilidae</taxon>
        <taxon>Mytilinae</taxon>
        <taxon>Mytilus</taxon>
    </lineage>
</organism>
<dbReference type="PANTHER" id="PTHR46137">
    <property type="entry name" value="OS05G0310600 PROTEIN"/>
    <property type="match status" value="1"/>
</dbReference>
<dbReference type="AlphaFoldDB" id="A0A8B6CH43"/>
<gene>
    <name evidence="2" type="ORF">MGAL_10B016214</name>
</gene>
<comment type="caution">
    <text evidence="2">The sequence shown here is derived from an EMBL/GenBank/DDBJ whole genome shotgun (WGS) entry which is preliminary data.</text>
</comment>
<evidence type="ECO:0000313" key="3">
    <source>
        <dbReference type="Proteomes" id="UP000596742"/>
    </source>
</evidence>
<dbReference type="OrthoDB" id="6085230at2759"/>
<sequence>MAAVVTGAGILIGVGTYHFFKTSNQRVYDIHQLNKGDHVKYKRGRGLYSHHAVVVDVYPENQTYTLIHFTGEKRSGFAAEIKEEILSFEVNTEIILIRYRYGRLDRSETVNRAYKLLTLWKEMRVIYDILTNNCEHFATWCITGKAKSHQVSKALAPIAPIINLVGSLDRPY</sequence>
<proteinExistence type="predicted"/>
<name>A0A8B6CH43_MYTGA</name>
<accession>A0A8B6CH43</accession>
<dbReference type="Proteomes" id="UP000596742">
    <property type="component" value="Unassembled WGS sequence"/>
</dbReference>
<protein>
    <recommendedName>
        <fullName evidence="1">LRAT domain-containing protein</fullName>
    </recommendedName>
</protein>
<dbReference type="PANTHER" id="PTHR46137:SF1">
    <property type="entry name" value="LRAT DOMAIN-CONTAINING PROTEIN"/>
    <property type="match status" value="1"/>
</dbReference>
<feature type="domain" description="LRAT" evidence="1">
    <location>
        <begin position="40"/>
        <end position="150"/>
    </location>
</feature>
<evidence type="ECO:0000313" key="2">
    <source>
        <dbReference type="EMBL" id="VDI04467.1"/>
    </source>
</evidence>
<evidence type="ECO:0000259" key="1">
    <source>
        <dbReference type="PROSITE" id="PS51934"/>
    </source>
</evidence>
<dbReference type="Pfam" id="PF04970">
    <property type="entry name" value="LRAT"/>
    <property type="match status" value="1"/>
</dbReference>
<dbReference type="PROSITE" id="PS51934">
    <property type="entry name" value="LRAT"/>
    <property type="match status" value="1"/>
</dbReference>
<reference evidence="2" key="1">
    <citation type="submission" date="2018-11" db="EMBL/GenBank/DDBJ databases">
        <authorList>
            <person name="Alioto T."/>
            <person name="Alioto T."/>
        </authorList>
    </citation>
    <scope>NUCLEOTIDE SEQUENCE</scope>
</reference>
<dbReference type="EMBL" id="UYJE01001706">
    <property type="protein sequence ID" value="VDI04467.1"/>
    <property type="molecule type" value="Genomic_DNA"/>
</dbReference>